<sequence>MGRIFMGVWNPGTGVGARGFQATARSRVTAHSWPPSATVTTADPRPHLSEHRGHGLAAEPVEVAVAGIAARGDRRVEAVRRSVAYPERQGLSR</sequence>
<evidence type="ECO:0000256" key="1">
    <source>
        <dbReference type="SAM" id="MobiDB-lite"/>
    </source>
</evidence>
<evidence type="ECO:0000313" key="3">
    <source>
        <dbReference type="Proteomes" id="UP001165079"/>
    </source>
</evidence>
<reference evidence="2" key="1">
    <citation type="submission" date="2023-03" db="EMBL/GenBank/DDBJ databases">
        <title>Actinorhabdospora filicis NBRC 111898.</title>
        <authorList>
            <person name="Ichikawa N."/>
            <person name="Sato H."/>
            <person name="Tonouchi N."/>
        </authorList>
    </citation>
    <scope>NUCLEOTIDE SEQUENCE</scope>
    <source>
        <strain evidence="2">NBRC 111898</strain>
    </source>
</reference>
<organism evidence="2 3">
    <name type="scientific">Actinorhabdospora filicis</name>
    <dbReference type="NCBI Taxonomy" id="1785913"/>
    <lineage>
        <taxon>Bacteria</taxon>
        <taxon>Bacillati</taxon>
        <taxon>Actinomycetota</taxon>
        <taxon>Actinomycetes</taxon>
        <taxon>Micromonosporales</taxon>
        <taxon>Micromonosporaceae</taxon>
        <taxon>Actinorhabdospora</taxon>
    </lineage>
</organism>
<dbReference type="EMBL" id="BSTX01000003">
    <property type="protein sequence ID" value="GLZ79837.1"/>
    <property type="molecule type" value="Genomic_DNA"/>
</dbReference>
<dbReference type="AlphaFoldDB" id="A0A9W6W503"/>
<comment type="caution">
    <text evidence="2">The sequence shown here is derived from an EMBL/GenBank/DDBJ whole genome shotgun (WGS) entry which is preliminary data.</text>
</comment>
<dbReference type="Proteomes" id="UP001165079">
    <property type="component" value="Unassembled WGS sequence"/>
</dbReference>
<evidence type="ECO:0000313" key="2">
    <source>
        <dbReference type="EMBL" id="GLZ79837.1"/>
    </source>
</evidence>
<keyword evidence="3" id="KW-1185">Reference proteome</keyword>
<proteinExistence type="predicted"/>
<name>A0A9W6W503_9ACTN</name>
<feature type="compositionally biased region" description="Basic and acidic residues" evidence="1">
    <location>
        <begin position="44"/>
        <end position="53"/>
    </location>
</feature>
<gene>
    <name evidence="2" type="ORF">Afil01_46440</name>
</gene>
<accession>A0A9W6W503</accession>
<feature type="region of interest" description="Disordered" evidence="1">
    <location>
        <begin position="28"/>
        <end position="56"/>
    </location>
</feature>
<protein>
    <submittedName>
        <fullName evidence="2">Uncharacterized protein</fullName>
    </submittedName>
</protein>